<dbReference type="Proteomes" id="UP000501868">
    <property type="component" value="Chromosome"/>
</dbReference>
<reference evidence="2 3" key="2">
    <citation type="submission" date="2020-04" db="EMBL/GenBank/DDBJ databases">
        <authorList>
            <person name="Fomenkov A."/>
            <person name="Anton B.P."/>
            <person name="Roberts R.J."/>
        </authorList>
    </citation>
    <scope>NUCLEOTIDE SEQUENCE [LARGE SCALE GENOMIC DNA]</scope>
    <source>
        <strain evidence="2 3">S2</strain>
    </source>
</reference>
<feature type="transmembrane region" description="Helical" evidence="1">
    <location>
        <begin position="105"/>
        <end position="123"/>
    </location>
</feature>
<keyword evidence="1" id="KW-0812">Transmembrane</keyword>
<dbReference type="Pfam" id="PF10067">
    <property type="entry name" value="DUF2306"/>
    <property type="match status" value="1"/>
</dbReference>
<keyword evidence="1" id="KW-0472">Membrane</keyword>
<feature type="transmembrane region" description="Helical" evidence="1">
    <location>
        <begin position="7"/>
        <end position="27"/>
    </location>
</feature>
<protein>
    <submittedName>
        <fullName evidence="2">DUF2306 domain-containing protein</fullName>
    </submittedName>
</protein>
<evidence type="ECO:0000313" key="2">
    <source>
        <dbReference type="EMBL" id="QIZ06567.1"/>
    </source>
</evidence>
<accession>A0A6H1NZG0</accession>
<dbReference type="InterPro" id="IPR018750">
    <property type="entry name" value="DUF2306_membrane"/>
</dbReference>
<organism evidence="2 3">
    <name type="scientific">Priestia megaterium</name>
    <name type="common">Bacillus megaterium</name>
    <dbReference type="NCBI Taxonomy" id="1404"/>
    <lineage>
        <taxon>Bacteria</taxon>
        <taxon>Bacillati</taxon>
        <taxon>Bacillota</taxon>
        <taxon>Bacilli</taxon>
        <taxon>Bacillales</taxon>
        <taxon>Bacillaceae</taxon>
        <taxon>Priestia</taxon>
    </lineage>
</organism>
<feature type="transmembrane region" description="Helical" evidence="1">
    <location>
        <begin position="144"/>
        <end position="167"/>
    </location>
</feature>
<proteinExistence type="predicted"/>
<keyword evidence="1" id="KW-1133">Transmembrane helix</keyword>
<evidence type="ECO:0000313" key="3">
    <source>
        <dbReference type="Proteomes" id="UP000501868"/>
    </source>
</evidence>
<feature type="transmembrane region" description="Helical" evidence="1">
    <location>
        <begin position="47"/>
        <end position="67"/>
    </location>
</feature>
<name>A0A6H1NZG0_PRIMG</name>
<sequence length="211" mass="24072">MKPKKSWWILFIISLGVIIPFVVPYLTLNPANSRVSITSTGMQFPLLITHIVTACVALISGFFQFLDHFRIKKPKVHRYLGRVYVGSVLISGVLGLVYVSYIGNFSKATSFLVLSLIWLFNSWKGYRTAVRKQFADHRKWMIRSFGVTLVAVSGRIVVPFLLLTYYTLNNFSLPGGREKMIEEVLNVNIWVGLIINFIVVEWGILRKGIEE</sequence>
<dbReference type="AlphaFoldDB" id="A0A6H1NZG0"/>
<gene>
    <name evidence="2" type="ORF">HFZ78_07490</name>
</gene>
<feature type="transmembrane region" description="Helical" evidence="1">
    <location>
        <begin position="187"/>
        <end position="205"/>
    </location>
</feature>
<evidence type="ECO:0000256" key="1">
    <source>
        <dbReference type="SAM" id="Phobius"/>
    </source>
</evidence>
<feature type="transmembrane region" description="Helical" evidence="1">
    <location>
        <begin position="79"/>
        <end position="99"/>
    </location>
</feature>
<reference evidence="2 3" key="1">
    <citation type="submission" date="2020-04" db="EMBL/GenBank/DDBJ databases">
        <title>Genome-Wide Identification of 5-Methylcytosine Sites in Bacterial Genomes By High-Throughput Sequencing of MspJI Restriction Fragments.</title>
        <authorList>
            <person name="Wu V."/>
        </authorList>
    </citation>
    <scope>NUCLEOTIDE SEQUENCE [LARGE SCALE GENOMIC DNA]</scope>
    <source>
        <strain evidence="2 3">S2</strain>
    </source>
</reference>
<dbReference type="EMBL" id="CP051128">
    <property type="protein sequence ID" value="QIZ06567.1"/>
    <property type="molecule type" value="Genomic_DNA"/>
</dbReference>